<dbReference type="EMBL" id="JMIX01000001">
    <property type="protein sequence ID" value="KEO99300.1"/>
    <property type="molecule type" value="Genomic_DNA"/>
</dbReference>
<dbReference type="PATRIC" id="fig|39960.10.peg.2284"/>
<feature type="transmembrane region" description="Helical" evidence="1">
    <location>
        <begin position="97"/>
        <end position="118"/>
    </location>
</feature>
<evidence type="ECO:0000313" key="3">
    <source>
        <dbReference type="Proteomes" id="UP000027866"/>
    </source>
</evidence>
<comment type="caution">
    <text evidence="2">The sequence shown here is derived from an EMBL/GenBank/DDBJ whole genome shotgun (WGS) entry which is preliminary data.</text>
</comment>
<feature type="transmembrane region" description="Helical" evidence="1">
    <location>
        <begin position="447"/>
        <end position="463"/>
    </location>
</feature>
<evidence type="ECO:0000256" key="1">
    <source>
        <dbReference type="SAM" id="Phobius"/>
    </source>
</evidence>
<keyword evidence="1" id="KW-1133">Transmembrane helix</keyword>
<dbReference type="RefSeq" id="WP_034900523.1">
    <property type="nucleotide sequence ID" value="NZ_CP017057.1"/>
</dbReference>
<dbReference type="Proteomes" id="UP000027866">
    <property type="component" value="Unassembled WGS sequence"/>
</dbReference>
<feature type="transmembrane region" description="Helical" evidence="1">
    <location>
        <begin position="375"/>
        <end position="400"/>
    </location>
</feature>
<keyword evidence="1" id="KW-0472">Membrane</keyword>
<evidence type="ECO:0008006" key="4">
    <source>
        <dbReference type="Google" id="ProtNLM"/>
    </source>
</evidence>
<sequence length="639" mass="66873">MILSVLLTGAIAALALTPGLLLVWGRATTPGVAAASCTASLAAMLLATGLLGILAEKLLGVRLPASTLVPVALAASVAAAAWRGGDLRRGGNPGFEWRGAVVSAVLVVFGLASISLAIRETGEGALMVHSWYNADWFKHMGHVHALAGLGLPARDIFGGAGPLHYYWLSYILPGAAADLGAEPWAALSTMNAVVSVLLGLLLYALARIVVPSRARALGYTLAALIVLAPAGFLIYLVGGGSLEAFLSSGLTPHGSGLLETSQVIPQHALATALIAAWILLDAPDTRAEAGASRLLALAGLAALLAISTLLGAIYLLAYGLSRLYAGRLAAVPELALMVVAAGTLVLVLSVLQVGNPASAIESPLLTDAVDPRPDWLLALLALSKAFALAGVPLFLVLPFLPRLRAEDARERHAMIAAYGLLVATILAVAGSQILLPERPAAEIFVRSKMPFSLAALTLGALLLERLRTRHRLGRVLPAAICTALAVLALPSIYSSLRWKANFGDVHTVVVPAQDRAVLAALRALSEPHELVWQYPEKPLVGDPRGVDNWSAIFAGRPVPNSERATDYAAAAPSIALSQAWFVGDALAIPEDIDWVYLSRALHPGSYDALAAKMERDPAFARSDCYEDACLFERRANSTP</sequence>
<keyword evidence="1" id="KW-0812">Transmembrane</keyword>
<dbReference type="AlphaFoldDB" id="A0A074N3A4"/>
<accession>A0A074N3A4</accession>
<feature type="transmembrane region" description="Helical" evidence="1">
    <location>
        <begin position="412"/>
        <end position="435"/>
    </location>
</feature>
<feature type="transmembrane region" description="Helical" evidence="1">
    <location>
        <begin position="67"/>
        <end position="85"/>
    </location>
</feature>
<dbReference type="OrthoDB" id="7605403at2"/>
<reference evidence="2 3" key="1">
    <citation type="submission" date="2014-04" db="EMBL/GenBank/DDBJ databases">
        <title>A comprehensive comparison of genomes of Erythrobacter spp. Strains.</title>
        <authorList>
            <person name="Zheng Q."/>
        </authorList>
    </citation>
    <scope>NUCLEOTIDE SEQUENCE [LARGE SCALE GENOMIC DNA]</scope>
    <source>
        <strain evidence="2 3">DSM 8509</strain>
    </source>
</reference>
<keyword evidence="3" id="KW-1185">Reference proteome</keyword>
<feature type="transmembrane region" description="Helical" evidence="1">
    <location>
        <begin position="6"/>
        <end position="25"/>
    </location>
</feature>
<feature type="transmembrane region" description="Helical" evidence="1">
    <location>
        <begin position="329"/>
        <end position="355"/>
    </location>
</feature>
<organism evidence="2 3">
    <name type="scientific">Erythrobacter litoralis</name>
    <dbReference type="NCBI Taxonomy" id="39960"/>
    <lineage>
        <taxon>Bacteria</taxon>
        <taxon>Pseudomonadati</taxon>
        <taxon>Pseudomonadota</taxon>
        <taxon>Alphaproteobacteria</taxon>
        <taxon>Sphingomonadales</taxon>
        <taxon>Erythrobacteraceae</taxon>
        <taxon>Erythrobacter/Porphyrobacter group</taxon>
        <taxon>Erythrobacter</taxon>
    </lineage>
</organism>
<feature type="transmembrane region" description="Helical" evidence="1">
    <location>
        <begin position="32"/>
        <end position="55"/>
    </location>
</feature>
<feature type="transmembrane region" description="Helical" evidence="1">
    <location>
        <begin position="184"/>
        <end position="205"/>
    </location>
</feature>
<feature type="transmembrane region" description="Helical" evidence="1">
    <location>
        <begin position="475"/>
        <end position="493"/>
    </location>
</feature>
<evidence type="ECO:0000313" key="2">
    <source>
        <dbReference type="EMBL" id="KEO99300.1"/>
    </source>
</evidence>
<name>A0A074N3A4_9SPHN</name>
<protein>
    <recommendedName>
        <fullName evidence="4">Glycosyltransferase RgtA/B/C/D-like domain-containing protein</fullName>
    </recommendedName>
</protein>
<proteinExistence type="predicted"/>
<feature type="transmembrane region" description="Helical" evidence="1">
    <location>
        <begin position="294"/>
        <end position="317"/>
    </location>
</feature>
<feature type="transmembrane region" description="Helical" evidence="1">
    <location>
        <begin position="217"/>
        <end position="238"/>
    </location>
</feature>
<dbReference type="KEGG" id="elq:Ga0102493_1134"/>
<gene>
    <name evidence="2" type="ORF">EH32_00295</name>
</gene>